<dbReference type="RefSeq" id="WP_001254980.1">
    <property type="nucleotide sequence ID" value="NZ_JIDP01000070.1"/>
</dbReference>
<evidence type="ECO:0000256" key="1">
    <source>
        <dbReference type="SAM" id="Phobius"/>
    </source>
</evidence>
<protein>
    <submittedName>
        <fullName evidence="3">Uncharacterized protein</fullName>
    </submittedName>
</protein>
<dbReference type="OrthoDB" id="5880070at2"/>
<reference evidence="4" key="2">
    <citation type="submission" date="2017-12" db="EMBL/GenBank/DDBJ databases">
        <title>FDA dAtabase for Regulatory Grade micrObial Sequences (FDA-ARGOS): Supporting development and validation of Infectious Disease Dx tests.</title>
        <authorList>
            <person name="Hoffmann M."/>
            <person name="Allard M."/>
            <person name="Evans P."/>
            <person name="Brown E."/>
            <person name="Tallon L.J."/>
            <person name="Sadzewicz L."/>
            <person name="Sengamalay N."/>
            <person name="Ott S."/>
            <person name="Godinez A."/>
            <person name="Nagaraj S."/>
            <person name="Vavikolanu K."/>
            <person name="Aluvathingal J."/>
            <person name="Nadendla S."/>
            <person name="Hobson J."/>
            <person name="Sichtig H."/>
        </authorList>
    </citation>
    <scope>NUCLEOTIDE SEQUENCE [LARGE SCALE GENOMIC DNA]</scope>
    <source>
        <strain evidence="4">ATCC 33655</strain>
    </source>
</reference>
<dbReference type="Proteomes" id="UP000053748">
    <property type="component" value="Unassembled WGS sequence"/>
</dbReference>
<organism evidence="3 4">
    <name type="scientific">Vibrio mimicus</name>
    <dbReference type="NCBI Taxonomy" id="674"/>
    <lineage>
        <taxon>Bacteria</taxon>
        <taxon>Pseudomonadati</taxon>
        <taxon>Pseudomonadota</taxon>
        <taxon>Gammaproteobacteria</taxon>
        <taxon>Vibrionales</taxon>
        <taxon>Vibrionaceae</taxon>
        <taxon>Vibrio</taxon>
    </lineage>
</organism>
<keyword evidence="1" id="KW-1133">Transmembrane helix</keyword>
<gene>
    <name evidence="2" type="ORF">AL544_001915</name>
    <name evidence="3" type="ORF">AL544_002390</name>
</gene>
<evidence type="ECO:0000313" key="4">
    <source>
        <dbReference type="Proteomes" id="UP000053748"/>
    </source>
</evidence>
<feature type="transmembrane region" description="Helical" evidence="1">
    <location>
        <begin position="34"/>
        <end position="63"/>
    </location>
</feature>
<accession>A0A2J9VJ53</accession>
<proteinExistence type="predicted"/>
<comment type="caution">
    <text evidence="3">The sequence shown here is derived from an EMBL/GenBank/DDBJ whole genome shotgun (WGS) entry which is preliminary data.</text>
</comment>
<name>A0A2J9VJ53_VIBMI</name>
<keyword evidence="4" id="KW-1185">Reference proteome</keyword>
<dbReference type="EMBL" id="LOSJ02000001">
    <property type="protein sequence ID" value="PNM63826.1"/>
    <property type="molecule type" value="Genomic_DNA"/>
</dbReference>
<reference evidence="3" key="1">
    <citation type="submission" date="2017-12" db="EMBL/GenBank/DDBJ databases">
        <title>FDA dAtabase for Regulatory Grade micrObial Sequences (FDA-ARGOS): Supporting development and validation of Infectious Disease Dx tests.</title>
        <authorList>
            <person name="Hoffmann M."/>
            <person name="Allard M."/>
            <person name="Evans P."/>
            <person name="Brown E."/>
            <person name="Tallon L."/>
            <person name="Sadzewicz L."/>
            <person name="Sengamalay N."/>
            <person name="Ott S."/>
            <person name="Godinez A."/>
            <person name="Nagaraj S."/>
            <person name="Vavikolanu K."/>
            <person name="Aluvathingal J."/>
            <person name="Nadendla S."/>
            <person name="Sichtig H."/>
        </authorList>
    </citation>
    <scope>NUCLEOTIDE SEQUENCE [LARGE SCALE GENOMIC DNA]</scope>
    <source>
        <strain evidence="3">FDAARGOS_113</strain>
    </source>
</reference>
<sequence>MRRTLLVAFFLSIVQAYGSYLLHNDMMNIEILKWIISIVYIPLYLILLCVGGLLEVIFGWRVLKGGIVFPYLNDELWLVGILVLLPLNLLLLRLWGSFRQRT</sequence>
<evidence type="ECO:0000313" key="3">
    <source>
        <dbReference type="EMBL" id="PNM63826.1"/>
    </source>
</evidence>
<dbReference type="AlphaFoldDB" id="A0A2J9VJ53"/>
<keyword evidence="1" id="KW-0472">Membrane</keyword>
<feature type="transmembrane region" description="Helical" evidence="1">
    <location>
        <begin position="75"/>
        <end position="96"/>
    </location>
</feature>
<evidence type="ECO:0000313" key="2">
    <source>
        <dbReference type="EMBL" id="PNM63760.1"/>
    </source>
</evidence>
<dbReference type="EMBL" id="LOSJ02000001">
    <property type="protein sequence ID" value="PNM63760.1"/>
    <property type="molecule type" value="Genomic_DNA"/>
</dbReference>
<keyword evidence="1" id="KW-0812">Transmembrane</keyword>